<dbReference type="EMBL" id="CP031225">
    <property type="protein sequence ID" value="AXH55461.1"/>
    <property type="molecule type" value="Genomic_DNA"/>
</dbReference>
<proteinExistence type="predicted"/>
<dbReference type="GO" id="GO:0003677">
    <property type="term" value="F:DNA binding"/>
    <property type="evidence" value="ECO:0007669"/>
    <property type="project" value="InterPro"/>
</dbReference>
<reference evidence="3" key="2">
    <citation type="submission" date="2018-07" db="EMBL/GenBank/DDBJ databases">
        <title>Complete genome sequence of P. amygdali pv. lachrymans 107.</title>
        <authorList>
            <person name="Baltrus D.A."/>
            <person name="Smith B.A."/>
        </authorList>
    </citation>
    <scope>NUCLEOTIDE SEQUENCE</scope>
    <source>
        <strain evidence="3">M301315</strain>
    </source>
</reference>
<accession>A0AAD0LZD5</accession>
<dbReference type="SUPFAM" id="SSF54060">
    <property type="entry name" value="His-Me finger endonucleases"/>
    <property type="match status" value="1"/>
</dbReference>
<dbReference type="EMBL" id="CP031225">
    <property type="protein sequence ID" value="AXH56281.1"/>
    <property type="molecule type" value="Genomic_DNA"/>
</dbReference>
<evidence type="ECO:0000313" key="4">
    <source>
        <dbReference type="Proteomes" id="UP000006426"/>
    </source>
</evidence>
<dbReference type="InterPro" id="IPR003615">
    <property type="entry name" value="HNH_nuc"/>
</dbReference>
<reference evidence="3 4" key="1">
    <citation type="journal article" date="2011" name="PLoS Pathog.">
        <title>Dynamic evolution of pathogenicity revealed by sequencing and comparative genomics of 19 Pseudomonas syringae isolates.</title>
        <authorList>
            <person name="Baltrus D.A."/>
            <person name="Nishimura M.T."/>
            <person name="Romanchuk A."/>
            <person name="Chang J.H."/>
            <person name="Mukhtar M.S."/>
            <person name="Cherkis K."/>
            <person name="Roach J."/>
            <person name="Grant S.R."/>
            <person name="Jones C.D."/>
            <person name="Dangl J.L."/>
        </authorList>
    </citation>
    <scope>NUCLEOTIDE SEQUENCE [LARGE SCALE GENOMIC DNA]</scope>
    <source>
        <strain evidence="3 4">M301315</strain>
    </source>
</reference>
<evidence type="ECO:0000313" key="2">
    <source>
        <dbReference type="EMBL" id="AXH55461.1"/>
    </source>
</evidence>
<dbReference type="SUPFAM" id="SSF54171">
    <property type="entry name" value="DNA-binding domain"/>
    <property type="match status" value="1"/>
</dbReference>
<sequence length="157" mass="18184">MPHIDHETLLKLAHYDPGSGVFTRLSSGREMGRPDRKGYLLSTLRGSSFRLHRLAWYYMKGVWPADEIDHINGRPGDNRWSNLRECSHQENNHNQPLRRNNTSGVKGVYRNKNGKWHVQVCLNYKIHHGGFFDDLSEAERSAKELRARLHGEFANHG</sequence>
<dbReference type="Gene3D" id="3.90.75.20">
    <property type="match status" value="1"/>
</dbReference>
<evidence type="ECO:0000313" key="3">
    <source>
        <dbReference type="EMBL" id="AXH56281.1"/>
    </source>
</evidence>
<organism evidence="3 4">
    <name type="scientific">Pseudomonas amygdali pv. lachrymans str. M301315</name>
    <dbReference type="NCBI Taxonomy" id="629260"/>
    <lineage>
        <taxon>Bacteria</taxon>
        <taxon>Pseudomonadati</taxon>
        <taxon>Pseudomonadota</taxon>
        <taxon>Gammaproteobacteria</taxon>
        <taxon>Pseudomonadales</taxon>
        <taxon>Pseudomonadaceae</taxon>
        <taxon>Pseudomonas</taxon>
        <taxon>Pseudomonas amygdali</taxon>
    </lineage>
</organism>
<dbReference type="InterPro" id="IPR016177">
    <property type="entry name" value="DNA-bd_dom_sf"/>
</dbReference>
<dbReference type="InterPro" id="IPR044925">
    <property type="entry name" value="His-Me_finger_sf"/>
</dbReference>
<evidence type="ECO:0000259" key="1">
    <source>
        <dbReference type="Pfam" id="PF13392"/>
    </source>
</evidence>
<feature type="domain" description="HNH nuclease" evidence="1">
    <location>
        <begin position="51"/>
        <end position="92"/>
    </location>
</feature>
<dbReference type="Pfam" id="PF13392">
    <property type="entry name" value="HNH_3"/>
    <property type="match status" value="1"/>
</dbReference>
<dbReference type="Proteomes" id="UP000006426">
    <property type="component" value="Chromosome"/>
</dbReference>
<dbReference type="AlphaFoldDB" id="A0AAD0LZD5"/>
<name>A0AAD0LZD5_PSEAV</name>
<dbReference type="RefSeq" id="WP_005747087.1">
    <property type="nucleotide sequence ID" value="NZ_CP031225.1"/>
</dbReference>
<gene>
    <name evidence="2" type="ORF">PLA107_009155</name>
    <name evidence="3" type="ORF">PLA107_013905</name>
</gene>
<protein>
    <recommendedName>
        <fullName evidence="1">HNH nuclease domain-containing protein</fullName>
    </recommendedName>
</protein>